<reference evidence="2 3" key="1">
    <citation type="submission" date="2018-07" db="EMBL/GenBank/DDBJ databases">
        <title>Genomic Encyclopedia of Type Strains, Phase IV (KMG-IV): sequencing the most valuable type-strain genomes for metagenomic binning, comparative biology and taxonomic classification.</title>
        <authorList>
            <person name="Goeker M."/>
        </authorList>
    </citation>
    <scope>NUCLEOTIDE SEQUENCE [LARGE SCALE GENOMIC DNA]</scope>
    <source>
        <strain evidence="2 3">DSM 4134</strain>
    </source>
</reference>
<accession>A0A3D9L3Z4</accession>
<name>A0A3D9L3Z4_MARFU</name>
<feature type="chain" id="PRO_5017802619" description="Tetratricopeptide repeat protein" evidence="1">
    <location>
        <begin position="25"/>
        <end position="310"/>
    </location>
</feature>
<comment type="caution">
    <text evidence="2">The sequence shown here is derived from an EMBL/GenBank/DDBJ whole genome shotgun (WGS) entry which is preliminary data.</text>
</comment>
<feature type="signal peptide" evidence="1">
    <location>
        <begin position="1"/>
        <end position="24"/>
    </location>
</feature>
<evidence type="ECO:0000313" key="2">
    <source>
        <dbReference type="EMBL" id="RED99388.1"/>
    </source>
</evidence>
<organism evidence="2 3">
    <name type="scientific">Marinoscillum furvescens DSM 4134</name>
    <dbReference type="NCBI Taxonomy" id="1122208"/>
    <lineage>
        <taxon>Bacteria</taxon>
        <taxon>Pseudomonadati</taxon>
        <taxon>Bacteroidota</taxon>
        <taxon>Cytophagia</taxon>
        <taxon>Cytophagales</taxon>
        <taxon>Reichenbachiellaceae</taxon>
        <taxon>Marinoscillum</taxon>
    </lineage>
</organism>
<keyword evidence="1" id="KW-0732">Signal</keyword>
<dbReference type="EMBL" id="QREG01000008">
    <property type="protein sequence ID" value="RED99388.1"/>
    <property type="molecule type" value="Genomic_DNA"/>
</dbReference>
<evidence type="ECO:0000256" key="1">
    <source>
        <dbReference type="SAM" id="SignalP"/>
    </source>
</evidence>
<sequence length="310" mass="33831">MIMRKLVSYAFVASLLFAASVANAQDYAFRVLANKGSNQVKKAGSSAAESLKTGAKLSSGDEIIASEGAYIGLMHKSGKTTEVRGAGTKKVSDLEQTINTSNSSIASRYASFVMNKMNESENTNYRSRLNATGAVSRATGSAAINVMAPSQADLMGDKAILRWDAPEGMEEGDSYVVKVENIFNEEIYAEETEKTSIELDFADDAIAYEMGLYLVKVYKKGDDEIASSEIGIKKVKAGDRVEVQENLANLKSEVSEDSPLNKIIYASFYEENGLILDALTKYEEAIKMSPEVEDFQELYQNFLIKNGLAE</sequence>
<evidence type="ECO:0000313" key="3">
    <source>
        <dbReference type="Proteomes" id="UP000256779"/>
    </source>
</evidence>
<proteinExistence type="predicted"/>
<keyword evidence="3" id="KW-1185">Reference proteome</keyword>
<gene>
    <name evidence="2" type="ORF">C7460_1083</name>
</gene>
<dbReference type="Proteomes" id="UP000256779">
    <property type="component" value="Unassembled WGS sequence"/>
</dbReference>
<dbReference type="AlphaFoldDB" id="A0A3D9L3Z4"/>
<evidence type="ECO:0008006" key="4">
    <source>
        <dbReference type="Google" id="ProtNLM"/>
    </source>
</evidence>
<protein>
    <recommendedName>
        <fullName evidence="4">Tetratricopeptide repeat protein</fullName>
    </recommendedName>
</protein>